<feature type="region of interest" description="Disordered" evidence="1">
    <location>
        <begin position="1"/>
        <end position="30"/>
    </location>
</feature>
<gene>
    <name evidence="2" type="ORF">Glove_443g64</name>
</gene>
<protein>
    <submittedName>
        <fullName evidence="2">Uncharacterized protein</fullName>
    </submittedName>
</protein>
<evidence type="ECO:0000313" key="3">
    <source>
        <dbReference type="Proteomes" id="UP000266861"/>
    </source>
</evidence>
<feature type="compositionally biased region" description="Basic and acidic residues" evidence="1">
    <location>
        <begin position="83"/>
        <end position="92"/>
    </location>
</feature>
<proteinExistence type="predicted"/>
<keyword evidence="3" id="KW-1185">Reference proteome</keyword>
<feature type="compositionally biased region" description="Polar residues" evidence="1">
    <location>
        <begin position="1"/>
        <end position="16"/>
    </location>
</feature>
<feature type="region of interest" description="Disordered" evidence="1">
    <location>
        <begin position="72"/>
        <end position="92"/>
    </location>
</feature>
<sequence>MTKNNQPLTFKSTRWTQYEKDAPRRGVKDHNMKRETLRALRERCGLDTIGETMSKRNEYRNWTNRTATECFKQYNRQSSNPRGQKEENEILT</sequence>
<organism evidence="2 3">
    <name type="scientific">Diversispora epigaea</name>
    <dbReference type="NCBI Taxonomy" id="1348612"/>
    <lineage>
        <taxon>Eukaryota</taxon>
        <taxon>Fungi</taxon>
        <taxon>Fungi incertae sedis</taxon>
        <taxon>Mucoromycota</taxon>
        <taxon>Glomeromycotina</taxon>
        <taxon>Glomeromycetes</taxon>
        <taxon>Diversisporales</taxon>
        <taxon>Diversisporaceae</taxon>
        <taxon>Diversispora</taxon>
    </lineage>
</organism>
<dbReference type="EMBL" id="PQFF01000390">
    <property type="protein sequence ID" value="RHZ53316.1"/>
    <property type="molecule type" value="Genomic_DNA"/>
</dbReference>
<evidence type="ECO:0000256" key="1">
    <source>
        <dbReference type="SAM" id="MobiDB-lite"/>
    </source>
</evidence>
<evidence type="ECO:0000313" key="2">
    <source>
        <dbReference type="EMBL" id="RHZ53316.1"/>
    </source>
</evidence>
<accession>A0A397GV59</accession>
<comment type="caution">
    <text evidence="2">The sequence shown here is derived from an EMBL/GenBank/DDBJ whole genome shotgun (WGS) entry which is preliminary data.</text>
</comment>
<reference evidence="2 3" key="1">
    <citation type="submission" date="2018-08" db="EMBL/GenBank/DDBJ databases">
        <title>Genome and evolution of the arbuscular mycorrhizal fungus Diversispora epigaea (formerly Glomus versiforme) and its bacterial endosymbionts.</title>
        <authorList>
            <person name="Sun X."/>
            <person name="Fei Z."/>
            <person name="Harrison M."/>
        </authorList>
    </citation>
    <scope>NUCLEOTIDE SEQUENCE [LARGE SCALE GENOMIC DNA]</scope>
    <source>
        <strain evidence="2 3">IT104</strain>
    </source>
</reference>
<name>A0A397GV59_9GLOM</name>
<dbReference type="AlphaFoldDB" id="A0A397GV59"/>
<dbReference type="OrthoDB" id="2143914at2759"/>
<dbReference type="Proteomes" id="UP000266861">
    <property type="component" value="Unassembled WGS sequence"/>
</dbReference>
<feature type="compositionally biased region" description="Basic and acidic residues" evidence="1">
    <location>
        <begin position="17"/>
        <end position="30"/>
    </location>
</feature>